<evidence type="ECO:0000313" key="2">
    <source>
        <dbReference type="Proteomes" id="UP000735302"/>
    </source>
</evidence>
<proteinExistence type="predicted"/>
<evidence type="ECO:0000313" key="1">
    <source>
        <dbReference type="EMBL" id="GFO05309.1"/>
    </source>
</evidence>
<comment type="caution">
    <text evidence="1">The sequence shown here is derived from an EMBL/GenBank/DDBJ whole genome shotgun (WGS) entry which is preliminary data.</text>
</comment>
<reference evidence="1 2" key="1">
    <citation type="journal article" date="2021" name="Elife">
        <title>Chloroplast acquisition without the gene transfer in kleptoplastic sea slugs, Plakobranchus ocellatus.</title>
        <authorList>
            <person name="Maeda T."/>
            <person name="Takahashi S."/>
            <person name="Yoshida T."/>
            <person name="Shimamura S."/>
            <person name="Takaki Y."/>
            <person name="Nagai Y."/>
            <person name="Toyoda A."/>
            <person name="Suzuki Y."/>
            <person name="Arimoto A."/>
            <person name="Ishii H."/>
            <person name="Satoh N."/>
            <person name="Nishiyama T."/>
            <person name="Hasebe M."/>
            <person name="Maruyama T."/>
            <person name="Minagawa J."/>
            <person name="Obokata J."/>
            <person name="Shigenobu S."/>
        </authorList>
    </citation>
    <scope>NUCLEOTIDE SEQUENCE [LARGE SCALE GENOMIC DNA]</scope>
</reference>
<name>A0AAV4AGD5_9GAST</name>
<dbReference type="EMBL" id="BLXT01003748">
    <property type="protein sequence ID" value="GFO05309.1"/>
    <property type="molecule type" value="Genomic_DNA"/>
</dbReference>
<gene>
    <name evidence="1" type="ORF">PoB_003181400</name>
</gene>
<sequence length="94" mass="10699">MLPRISRVSYDGSEHYQHKQAQLSEIDEALLQLVKEDQDEAAVTEDAPEAKPQPPLSFHAKVYDEKKVIAAMQQAPPKHEFTGYVFSSETPRKF</sequence>
<organism evidence="1 2">
    <name type="scientific">Plakobranchus ocellatus</name>
    <dbReference type="NCBI Taxonomy" id="259542"/>
    <lineage>
        <taxon>Eukaryota</taxon>
        <taxon>Metazoa</taxon>
        <taxon>Spiralia</taxon>
        <taxon>Lophotrochozoa</taxon>
        <taxon>Mollusca</taxon>
        <taxon>Gastropoda</taxon>
        <taxon>Heterobranchia</taxon>
        <taxon>Euthyneura</taxon>
        <taxon>Panpulmonata</taxon>
        <taxon>Sacoglossa</taxon>
        <taxon>Placobranchoidea</taxon>
        <taxon>Plakobranchidae</taxon>
        <taxon>Plakobranchus</taxon>
    </lineage>
</organism>
<accession>A0AAV4AGD5</accession>
<keyword evidence="2" id="KW-1185">Reference proteome</keyword>
<dbReference type="Proteomes" id="UP000735302">
    <property type="component" value="Unassembled WGS sequence"/>
</dbReference>
<protein>
    <submittedName>
        <fullName evidence="1">Uncharacterized protein</fullName>
    </submittedName>
</protein>
<dbReference type="AlphaFoldDB" id="A0AAV4AGD5"/>